<dbReference type="InterPro" id="IPR027417">
    <property type="entry name" value="P-loop_NTPase"/>
</dbReference>
<dbReference type="PANTHER" id="PTHR40072">
    <property type="entry name" value="MOLYBDOPTERIN-GUANINE DINUCLEOTIDE BIOSYNTHESIS ADAPTER PROTEIN-RELATED"/>
    <property type="match status" value="1"/>
</dbReference>
<dbReference type="GO" id="GO:0006777">
    <property type="term" value="P:Mo-molybdopterin cofactor biosynthetic process"/>
    <property type="evidence" value="ECO:0007669"/>
    <property type="project" value="InterPro"/>
</dbReference>
<dbReference type="KEGG" id="ope:PU634_08560"/>
<dbReference type="AlphaFoldDB" id="A0AA50KJ62"/>
<organism evidence="2 3">
    <name type="scientific">Oceanimonas pelagia</name>
    <dbReference type="NCBI Taxonomy" id="3028314"/>
    <lineage>
        <taxon>Bacteria</taxon>
        <taxon>Pseudomonadati</taxon>
        <taxon>Pseudomonadota</taxon>
        <taxon>Gammaproteobacteria</taxon>
        <taxon>Aeromonadales</taxon>
        <taxon>Aeromonadaceae</taxon>
        <taxon>Oceanimonas</taxon>
    </lineage>
</organism>
<accession>A0AA50KJ62</accession>
<evidence type="ECO:0000259" key="1">
    <source>
        <dbReference type="Pfam" id="PF03205"/>
    </source>
</evidence>
<dbReference type="EMBL" id="CP118224">
    <property type="protein sequence ID" value="WMC09181.1"/>
    <property type="molecule type" value="Genomic_DNA"/>
</dbReference>
<dbReference type="Proteomes" id="UP001223802">
    <property type="component" value="Chromosome"/>
</dbReference>
<protein>
    <submittedName>
        <fullName evidence="2">Molybdopterin-guanine dinucleotide biosynthesis protein B</fullName>
    </submittedName>
</protein>
<dbReference type="PANTHER" id="PTHR40072:SF1">
    <property type="entry name" value="MOLYBDOPTERIN-GUANINE DINUCLEOTIDE BIOSYNTHESIS ADAPTER PROTEIN"/>
    <property type="match status" value="1"/>
</dbReference>
<evidence type="ECO:0000313" key="2">
    <source>
        <dbReference type="EMBL" id="WMC09181.1"/>
    </source>
</evidence>
<dbReference type="Gene3D" id="3.40.50.300">
    <property type="entry name" value="P-loop containing nucleotide triphosphate hydrolases"/>
    <property type="match status" value="1"/>
</dbReference>
<name>A0AA50KJ62_9GAMM</name>
<evidence type="ECO:0000313" key="3">
    <source>
        <dbReference type="Proteomes" id="UP001223802"/>
    </source>
</evidence>
<dbReference type="Pfam" id="PF03205">
    <property type="entry name" value="MobB"/>
    <property type="match status" value="1"/>
</dbReference>
<keyword evidence="3" id="KW-1185">Reference proteome</keyword>
<dbReference type="RefSeq" id="WP_306760384.1">
    <property type="nucleotide sequence ID" value="NZ_CP118224.1"/>
</dbReference>
<dbReference type="GO" id="GO:0005525">
    <property type="term" value="F:GTP binding"/>
    <property type="evidence" value="ECO:0007669"/>
    <property type="project" value="InterPro"/>
</dbReference>
<dbReference type="InterPro" id="IPR004435">
    <property type="entry name" value="MobB_dom"/>
</dbReference>
<dbReference type="NCBIfam" id="TIGR00176">
    <property type="entry name" value="mobB"/>
    <property type="match status" value="1"/>
</dbReference>
<gene>
    <name evidence="2" type="primary">mobB</name>
    <name evidence="2" type="ORF">PU634_08560</name>
</gene>
<dbReference type="CDD" id="cd03116">
    <property type="entry name" value="MobB"/>
    <property type="match status" value="1"/>
</dbReference>
<sequence>MTPSHQESRLLGIAGYSGSGKTTLLTALLPLLRARGLRLGVVKHTHHDVEQDTPGKDSYELRHAGSSQTVLAGPRRSILTLEYDAPHEPSLSASLALLDTRALDLVLVEGFRDQPFTKLEVHRPAHGRPLLGATDPHILAVATDQPDLKAPVPLLDLNRPAAVADAISHWLASNRLTRIR</sequence>
<proteinExistence type="predicted"/>
<reference evidence="2 3" key="1">
    <citation type="submission" date="2023-02" db="EMBL/GenBank/DDBJ databases">
        <title>Complete genome sequence of a novel bacterium Oceanimonas sp. NTOU-MSR1 isolated from marine coast sediment.</title>
        <authorList>
            <person name="Yang H.-T."/>
            <person name="Chen Y.-L."/>
            <person name="Ho Y.-N."/>
        </authorList>
    </citation>
    <scope>NUCLEOTIDE SEQUENCE [LARGE SCALE GENOMIC DNA]</scope>
    <source>
        <strain evidence="2 3">NTOU-MSR1</strain>
    </source>
</reference>
<dbReference type="SUPFAM" id="SSF52540">
    <property type="entry name" value="P-loop containing nucleoside triphosphate hydrolases"/>
    <property type="match status" value="1"/>
</dbReference>
<dbReference type="InterPro" id="IPR052539">
    <property type="entry name" value="MGD_biosynthesis_adapter"/>
</dbReference>
<feature type="domain" description="Molybdopterin-guanine dinucleotide biosynthesis protein B (MobB)" evidence="1">
    <location>
        <begin position="11"/>
        <end position="144"/>
    </location>
</feature>